<sequence length="164" mass="18471">MAQEADEITTVETHYFPEVLEHFDDHGHLIDPNTKFNIGCYICHVANLGLVNHASEQRSSLTHEPFAVLPRCGHAFGYQCIMGWLLLDINKKNPKCPACRKEVYSNKNSPEVFLIVGVSPPEEQHMEINAIRKSLRLKEPLSPPSQTGPAVWDFIRFAAMPHGP</sequence>
<reference evidence="3 4" key="1">
    <citation type="journal article" date="2024" name="Front Chem Biol">
        <title>Unveiling the potential of Daldinia eschscholtzii MFLUCC 19-0629 through bioactivity and bioinformatics studies for enhanced sustainable agriculture production.</title>
        <authorList>
            <person name="Brooks S."/>
            <person name="Weaver J.A."/>
            <person name="Klomchit A."/>
            <person name="Alharthi S.A."/>
            <person name="Onlamun T."/>
            <person name="Nurani R."/>
            <person name="Vong T.K."/>
            <person name="Alberti F."/>
            <person name="Greco C."/>
        </authorList>
    </citation>
    <scope>NUCLEOTIDE SEQUENCE [LARGE SCALE GENOMIC DNA]</scope>
    <source>
        <strain evidence="3">MFLUCC 19-0629</strain>
    </source>
</reference>
<dbReference type="Gene3D" id="3.30.40.10">
    <property type="entry name" value="Zinc/RING finger domain, C3HC4 (zinc finger)"/>
    <property type="match status" value="1"/>
</dbReference>
<dbReference type="Proteomes" id="UP001369815">
    <property type="component" value="Unassembled WGS sequence"/>
</dbReference>
<dbReference type="Pfam" id="PF13639">
    <property type="entry name" value="zf-RING_2"/>
    <property type="match status" value="1"/>
</dbReference>
<evidence type="ECO:0000259" key="2">
    <source>
        <dbReference type="PROSITE" id="PS50089"/>
    </source>
</evidence>
<dbReference type="InterPro" id="IPR001841">
    <property type="entry name" value="Znf_RING"/>
</dbReference>
<evidence type="ECO:0000313" key="4">
    <source>
        <dbReference type="Proteomes" id="UP001369815"/>
    </source>
</evidence>
<gene>
    <name evidence="3" type="ORF">Daesc_009523</name>
</gene>
<dbReference type="EMBL" id="JBANMG010000009">
    <property type="protein sequence ID" value="KAK6949443.1"/>
    <property type="molecule type" value="Genomic_DNA"/>
</dbReference>
<keyword evidence="1" id="KW-0862">Zinc</keyword>
<dbReference type="GO" id="GO:0008270">
    <property type="term" value="F:zinc ion binding"/>
    <property type="evidence" value="ECO:0007669"/>
    <property type="project" value="UniProtKB-KW"/>
</dbReference>
<keyword evidence="1" id="KW-0863">Zinc-finger</keyword>
<dbReference type="SUPFAM" id="SSF57850">
    <property type="entry name" value="RING/U-box"/>
    <property type="match status" value="1"/>
</dbReference>
<dbReference type="InterPro" id="IPR013083">
    <property type="entry name" value="Znf_RING/FYVE/PHD"/>
</dbReference>
<name>A0AAX6MAE3_9PEZI</name>
<dbReference type="PROSITE" id="PS50089">
    <property type="entry name" value="ZF_RING_2"/>
    <property type="match status" value="1"/>
</dbReference>
<comment type="caution">
    <text evidence="3">The sequence shown here is derived from an EMBL/GenBank/DDBJ whole genome shotgun (WGS) entry which is preliminary data.</text>
</comment>
<feature type="domain" description="RING-type" evidence="2">
    <location>
        <begin position="40"/>
        <end position="100"/>
    </location>
</feature>
<evidence type="ECO:0000313" key="3">
    <source>
        <dbReference type="EMBL" id="KAK6949443.1"/>
    </source>
</evidence>
<keyword evidence="4" id="KW-1185">Reference proteome</keyword>
<accession>A0AAX6MAE3</accession>
<proteinExistence type="predicted"/>
<evidence type="ECO:0000256" key="1">
    <source>
        <dbReference type="PROSITE-ProRule" id="PRU00175"/>
    </source>
</evidence>
<keyword evidence="1" id="KW-0479">Metal-binding</keyword>
<dbReference type="AlphaFoldDB" id="A0AAX6MAE3"/>
<organism evidence="3 4">
    <name type="scientific">Daldinia eschscholtzii</name>
    <dbReference type="NCBI Taxonomy" id="292717"/>
    <lineage>
        <taxon>Eukaryota</taxon>
        <taxon>Fungi</taxon>
        <taxon>Dikarya</taxon>
        <taxon>Ascomycota</taxon>
        <taxon>Pezizomycotina</taxon>
        <taxon>Sordariomycetes</taxon>
        <taxon>Xylariomycetidae</taxon>
        <taxon>Xylariales</taxon>
        <taxon>Hypoxylaceae</taxon>
        <taxon>Daldinia</taxon>
    </lineage>
</organism>
<protein>
    <recommendedName>
        <fullName evidence="2">RING-type domain-containing protein</fullName>
    </recommendedName>
</protein>